<dbReference type="InterPro" id="IPR018042">
    <property type="entry name" value="Aspartate_kinase_CS"/>
</dbReference>
<evidence type="ECO:0000256" key="3">
    <source>
        <dbReference type="ARBA" id="ARBA00004986"/>
    </source>
</evidence>
<evidence type="ECO:0000256" key="5">
    <source>
        <dbReference type="ARBA" id="ARBA00010122"/>
    </source>
</evidence>
<feature type="domain" description="ACT" evidence="16">
    <location>
        <begin position="341"/>
        <end position="399"/>
    </location>
</feature>
<evidence type="ECO:0000256" key="15">
    <source>
        <dbReference type="RuleBase" id="RU004249"/>
    </source>
</evidence>
<dbReference type="SUPFAM" id="SSF55021">
    <property type="entry name" value="ACT-like"/>
    <property type="match status" value="2"/>
</dbReference>
<evidence type="ECO:0000256" key="14">
    <source>
        <dbReference type="RuleBase" id="RU003448"/>
    </source>
</evidence>
<keyword evidence="11" id="KW-0220">Diaminopimelate biosynthesis</keyword>
<evidence type="ECO:0000256" key="11">
    <source>
        <dbReference type="ARBA" id="ARBA00022915"/>
    </source>
</evidence>
<proteinExistence type="inferred from homology"/>
<dbReference type="EMBL" id="JAHXPT010000003">
    <property type="protein sequence ID" value="MBW6409662.1"/>
    <property type="molecule type" value="Genomic_DNA"/>
</dbReference>
<evidence type="ECO:0000313" key="17">
    <source>
        <dbReference type="EMBL" id="MBW6409662.1"/>
    </source>
</evidence>
<dbReference type="InterPro" id="IPR036393">
    <property type="entry name" value="AceGlu_kinase-like_sf"/>
</dbReference>
<evidence type="ECO:0000256" key="7">
    <source>
        <dbReference type="ARBA" id="ARBA00022679"/>
    </source>
</evidence>
<dbReference type="EC" id="2.7.2.4" evidence="14"/>
<dbReference type="InterPro" id="IPR041740">
    <property type="entry name" value="AKii-LysC-BS"/>
</dbReference>
<evidence type="ECO:0000256" key="1">
    <source>
        <dbReference type="ARBA" id="ARBA00003121"/>
    </source>
</evidence>
<protein>
    <recommendedName>
        <fullName evidence="14">Aspartokinase</fullName>
        <ecNumber evidence="14">2.7.2.4</ecNumber>
    </recommendedName>
</protein>
<keyword evidence="12" id="KW-0457">Lysine biosynthesis</keyword>
<dbReference type="PANTHER" id="PTHR21499">
    <property type="entry name" value="ASPARTATE KINASE"/>
    <property type="match status" value="1"/>
</dbReference>
<evidence type="ECO:0000256" key="13">
    <source>
        <dbReference type="ARBA" id="ARBA00047872"/>
    </source>
</evidence>
<reference evidence="17 18" key="1">
    <citation type="submission" date="2021-07" db="EMBL/GenBank/DDBJ databases">
        <title>Clostridium weizhouense sp. nov., an anaerobic bacterium isolated from activated sludge of Petroleum wastewater.</title>
        <authorList>
            <person name="Li Q."/>
        </authorList>
    </citation>
    <scope>NUCLEOTIDE SEQUENCE [LARGE SCALE GENOMIC DNA]</scope>
    <source>
        <strain evidence="17 18">YB-6</strain>
    </source>
</reference>
<dbReference type="InterPro" id="IPR002912">
    <property type="entry name" value="ACT_dom"/>
</dbReference>
<keyword evidence="18" id="KW-1185">Reference proteome</keyword>
<comment type="function">
    <text evidence="1">Catalyzes the phosphorylation of the beta-carboxyl group of aspartic acid with ATP to yield 4-phospho-L-aspartate, which is involved in the branched biosynthetic pathway leading to the biosynthesis of amino acids threonine, isoleucine and methionine.</text>
</comment>
<evidence type="ECO:0000259" key="16">
    <source>
        <dbReference type="PROSITE" id="PS51671"/>
    </source>
</evidence>
<dbReference type="CDD" id="cd04891">
    <property type="entry name" value="ACT_AK-LysC-DapG-like_1"/>
    <property type="match status" value="1"/>
</dbReference>
<dbReference type="NCBIfam" id="NF005155">
    <property type="entry name" value="PRK06635.1-4"/>
    <property type="match status" value="1"/>
</dbReference>
<comment type="catalytic activity">
    <reaction evidence="13 14">
        <text>L-aspartate + ATP = 4-phospho-L-aspartate + ADP</text>
        <dbReference type="Rhea" id="RHEA:23776"/>
        <dbReference type="ChEBI" id="CHEBI:29991"/>
        <dbReference type="ChEBI" id="CHEBI:30616"/>
        <dbReference type="ChEBI" id="CHEBI:57535"/>
        <dbReference type="ChEBI" id="CHEBI:456216"/>
        <dbReference type="EC" id="2.7.2.4"/>
    </reaction>
</comment>
<dbReference type="SUPFAM" id="SSF53633">
    <property type="entry name" value="Carbamate kinase-like"/>
    <property type="match status" value="1"/>
</dbReference>
<organism evidence="17 18">
    <name type="scientific">Clostridium weizhouense</name>
    <dbReference type="NCBI Taxonomy" id="2859781"/>
    <lineage>
        <taxon>Bacteria</taxon>
        <taxon>Bacillati</taxon>
        <taxon>Bacillota</taxon>
        <taxon>Clostridia</taxon>
        <taxon>Eubacteriales</taxon>
        <taxon>Clostridiaceae</taxon>
        <taxon>Clostridium</taxon>
    </lineage>
</organism>
<dbReference type="CDD" id="cd04923">
    <property type="entry name" value="ACT_AK-LysC-DapG-like_2"/>
    <property type="match status" value="1"/>
</dbReference>
<dbReference type="RefSeq" id="WP_219778709.1">
    <property type="nucleotide sequence ID" value="NZ_JAHXPT010000003.1"/>
</dbReference>
<comment type="caution">
    <text evidence="17">The sequence shown here is derived from an EMBL/GenBank/DDBJ whole genome shotgun (WGS) entry which is preliminary data.</text>
</comment>
<keyword evidence="9 14" id="KW-0418">Kinase</keyword>
<evidence type="ECO:0000256" key="10">
    <source>
        <dbReference type="ARBA" id="ARBA00022840"/>
    </source>
</evidence>
<sequence>MGVIVQKYGGSSVGDVNKIKQVAKTLVKRKESGDSLVVVVSAMGDTTDNLIELAKQISKEPDRRELDALIATGEMISSSLLAMAIKELGYDAVSYTAYQVGIRALGPHGKSLIENINGEKIRESLLEGKIVVVAGFQGINEDGDITTLGRGGSDTSAVAIAVRLDGECEIYTDVDGIYTVDPRKYSNAKKLDEIDYEDMLELSSLGSQVMHSRSIELAEKYKIPVYVGLSNSDIKGTVIREVKNMNLESKPITGIATSEEDIIITLKEVKNDINIIANLFEKIASKRINVDMISQTSPIEENVNLSFSIPKDDLRECMNIISEFTEKDKVFIDEDITKFSIVGIGMKTTSGVAGRLFKLFAENNISIKMITTSEIRITCAIKKDDKVKAINATAKEFDL</sequence>
<dbReference type="CDD" id="cd04261">
    <property type="entry name" value="AAK_AKii-LysC-BS"/>
    <property type="match status" value="1"/>
</dbReference>
<dbReference type="Gene3D" id="3.40.1160.10">
    <property type="entry name" value="Acetylglutamate kinase-like"/>
    <property type="match status" value="1"/>
</dbReference>
<name>A0ABS7ALZ2_9CLOT</name>
<dbReference type="PROSITE" id="PS00324">
    <property type="entry name" value="ASPARTOKINASE"/>
    <property type="match status" value="1"/>
</dbReference>
<comment type="pathway">
    <text evidence="4 15">Amino-acid biosynthesis; L-threonine biosynthesis; L-threonine from L-aspartate: step 1/5.</text>
</comment>
<dbReference type="InterPro" id="IPR001341">
    <property type="entry name" value="Asp_kinase"/>
</dbReference>
<dbReference type="NCBIfam" id="NF005154">
    <property type="entry name" value="PRK06635.1-2"/>
    <property type="match status" value="1"/>
</dbReference>
<keyword evidence="10" id="KW-0067">ATP-binding</keyword>
<dbReference type="GO" id="GO:0004072">
    <property type="term" value="F:aspartate kinase activity"/>
    <property type="evidence" value="ECO:0007669"/>
    <property type="project" value="UniProtKB-EC"/>
</dbReference>
<dbReference type="InterPro" id="IPR005260">
    <property type="entry name" value="Asp_kin_monofn"/>
</dbReference>
<dbReference type="Proteomes" id="UP001519921">
    <property type="component" value="Unassembled WGS sequence"/>
</dbReference>
<keyword evidence="7 14" id="KW-0808">Transferase</keyword>
<dbReference type="InterPro" id="IPR001048">
    <property type="entry name" value="Asp/Glu/Uridylate_kinase"/>
</dbReference>
<comment type="pathway">
    <text evidence="3 15">Amino-acid biosynthesis; L-methionine biosynthesis via de novo pathway; L-homoserine from L-aspartate: step 1/3.</text>
</comment>
<evidence type="ECO:0000256" key="12">
    <source>
        <dbReference type="ARBA" id="ARBA00023154"/>
    </source>
</evidence>
<evidence type="ECO:0000256" key="9">
    <source>
        <dbReference type="ARBA" id="ARBA00022777"/>
    </source>
</evidence>
<dbReference type="PIRSF" id="PIRSF000726">
    <property type="entry name" value="Asp_kin"/>
    <property type="match status" value="1"/>
</dbReference>
<dbReference type="InterPro" id="IPR054352">
    <property type="entry name" value="ACT_Aspartokinase"/>
</dbReference>
<keyword evidence="8" id="KW-0547">Nucleotide-binding</keyword>
<accession>A0ABS7ALZ2</accession>
<dbReference type="PANTHER" id="PTHR21499:SF3">
    <property type="entry name" value="ASPARTOKINASE"/>
    <property type="match status" value="1"/>
</dbReference>
<dbReference type="Pfam" id="PF00696">
    <property type="entry name" value="AA_kinase"/>
    <property type="match status" value="1"/>
</dbReference>
<evidence type="ECO:0000256" key="4">
    <source>
        <dbReference type="ARBA" id="ARBA00005139"/>
    </source>
</evidence>
<comment type="similarity">
    <text evidence="5 14">Belongs to the aspartokinase family.</text>
</comment>
<keyword evidence="6 15" id="KW-0028">Amino-acid biosynthesis</keyword>
<evidence type="ECO:0000256" key="6">
    <source>
        <dbReference type="ARBA" id="ARBA00022605"/>
    </source>
</evidence>
<evidence type="ECO:0000313" key="18">
    <source>
        <dbReference type="Proteomes" id="UP001519921"/>
    </source>
</evidence>
<dbReference type="InterPro" id="IPR045865">
    <property type="entry name" value="ACT-like_dom_sf"/>
</dbReference>
<comment type="pathway">
    <text evidence="2 15">Amino-acid biosynthesis; L-lysine biosynthesis via DAP pathway; (S)-tetrahydrodipicolinate from L-aspartate: step 1/4.</text>
</comment>
<gene>
    <name evidence="17" type="ORF">KYD98_06120</name>
</gene>
<feature type="domain" description="ACT" evidence="16">
    <location>
        <begin position="264"/>
        <end position="338"/>
    </location>
</feature>
<evidence type="ECO:0000256" key="8">
    <source>
        <dbReference type="ARBA" id="ARBA00022741"/>
    </source>
</evidence>
<dbReference type="Gene3D" id="3.30.2130.10">
    <property type="entry name" value="VC0802-like"/>
    <property type="match status" value="1"/>
</dbReference>
<dbReference type="PROSITE" id="PS51671">
    <property type="entry name" value="ACT"/>
    <property type="match status" value="2"/>
</dbReference>
<dbReference type="NCBIfam" id="TIGR00657">
    <property type="entry name" value="asp_kinases"/>
    <property type="match status" value="1"/>
</dbReference>
<dbReference type="Pfam" id="PF22468">
    <property type="entry name" value="ACT_9"/>
    <property type="match status" value="2"/>
</dbReference>
<evidence type="ECO:0000256" key="2">
    <source>
        <dbReference type="ARBA" id="ARBA00004766"/>
    </source>
</evidence>